<dbReference type="GeneID" id="111111030"/>
<dbReference type="SUPFAM" id="SSF69848">
    <property type="entry name" value="LCCL domain"/>
    <property type="match status" value="1"/>
</dbReference>
<dbReference type="Gene3D" id="2.170.130.20">
    <property type="entry name" value="LCCL-like domain"/>
    <property type="match status" value="1"/>
</dbReference>
<feature type="domain" description="Ig-like" evidence="7">
    <location>
        <begin position="405"/>
        <end position="490"/>
    </location>
</feature>
<dbReference type="PANTHER" id="PTHR45080:SF8">
    <property type="entry name" value="IG-LIKE DOMAIN-CONTAINING PROTEIN"/>
    <property type="match status" value="1"/>
</dbReference>
<reference evidence="9" key="1">
    <citation type="submission" date="2025-08" db="UniProtKB">
        <authorList>
            <consortium name="RefSeq"/>
        </authorList>
    </citation>
    <scope>IDENTIFICATION</scope>
    <source>
        <tissue evidence="9">Whole sample</tissue>
    </source>
</reference>
<dbReference type="SMART" id="SM00409">
    <property type="entry name" value="IG"/>
    <property type="match status" value="4"/>
</dbReference>
<dbReference type="PROSITE" id="PS50835">
    <property type="entry name" value="IG_LIKE"/>
    <property type="match status" value="4"/>
</dbReference>
<dbReference type="InterPro" id="IPR008160">
    <property type="entry name" value="Collagen"/>
</dbReference>
<keyword evidence="8" id="KW-1185">Reference proteome</keyword>
<dbReference type="FunFam" id="2.60.40.10:FF:000032">
    <property type="entry name" value="palladin isoform X1"/>
    <property type="match status" value="1"/>
</dbReference>
<dbReference type="GO" id="GO:0008046">
    <property type="term" value="F:axon guidance receptor activity"/>
    <property type="evidence" value="ECO:0007669"/>
    <property type="project" value="TreeGrafter"/>
</dbReference>
<dbReference type="SMART" id="SM00408">
    <property type="entry name" value="IGc2"/>
    <property type="match status" value="4"/>
</dbReference>
<dbReference type="SUPFAM" id="SSF48726">
    <property type="entry name" value="Immunoglobulin"/>
    <property type="match status" value="4"/>
</dbReference>
<dbReference type="InterPro" id="IPR036609">
    <property type="entry name" value="LCCL_sf"/>
</dbReference>
<dbReference type="Pfam" id="PF13927">
    <property type="entry name" value="Ig_3"/>
    <property type="match status" value="2"/>
</dbReference>
<dbReference type="PANTHER" id="PTHR45080">
    <property type="entry name" value="CONTACTIN 5"/>
    <property type="match status" value="1"/>
</dbReference>
<keyword evidence="3" id="KW-0393">Immunoglobulin domain</keyword>
<keyword evidence="5" id="KW-0472">Membrane</keyword>
<dbReference type="GO" id="GO:0005886">
    <property type="term" value="C:plasma membrane"/>
    <property type="evidence" value="ECO:0007669"/>
    <property type="project" value="TreeGrafter"/>
</dbReference>
<keyword evidence="2" id="KW-1015">Disulfide bond</keyword>
<dbReference type="Gene3D" id="2.60.40.10">
    <property type="entry name" value="Immunoglobulins"/>
    <property type="match status" value="4"/>
</dbReference>
<feature type="compositionally biased region" description="Low complexity" evidence="4">
    <location>
        <begin position="153"/>
        <end position="162"/>
    </location>
</feature>
<dbReference type="InterPro" id="IPR003599">
    <property type="entry name" value="Ig_sub"/>
</dbReference>
<feature type="domain" description="Ig-like" evidence="7">
    <location>
        <begin position="308"/>
        <end position="400"/>
    </location>
</feature>
<feature type="domain" description="Ig-like" evidence="7">
    <location>
        <begin position="494"/>
        <end position="582"/>
    </location>
</feature>
<evidence type="ECO:0000313" key="8">
    <source>
        <dbReference type="Proteomes" id="UP000694844"/>
    </source>
</evidence>
<dbReference type="InterPro" id="IPR050958">
    <property type="entry name" value="Cell_Adh-Cytoskel_Orgn"/>
</dbReference>
<keyword evidence="5" id="KW-1133">Transmembrane helix</keyword>
<dbReference type="InterPro" id="IPR036179">
    <property type="entry name" value="Ig-like_dom_sf"/>
</dbReference>
<evidence type="ECO:0000256" key="5">
    <source>
        <dbReference type="SAM" id="Phobius"/>
    </source>
</evidence>
<dbReference type="CDD" id="cd00096">
    <property type="entry name" value="Ig"/>
    <property type="match status" value="1"/>
</dbReference>
<evidence type="ECO:0000313" key="9">
    <source>
        <dbReference type="RefSeq" id="XP_022303477.1"/>
    </source>
</evidence>
<dbReference type="GO" id="GO:0030424">
    <property type="term" value="C:axon"/>
    <property type="evidence" value="ECO:0007669"/>
    <property type="project" value="TreeGrafter"/>
</dbReference>
<evidence type="ECO:0000256" key="4">
    <source>
        <dbReference type="SAM" id="MobiDB-lite"/>
    </source>
</evidence>
<dbReference type="InterPro" id="IPR007110">
    <property type="entry name" value="Ig-like_dom"/>
</dbReference>
<evidence type="ECO:0000256" key="1">
    <source>
        <dbReference type="ARBA" id="ARBA00022729"/>
    </source>
</evidence>
<dbReference type="InterPro" id="IPR004043">
    <property type="entry name" value="LCCL"/>
</dbReference>
<protein>
    <submittedName>
        <fullName evidence="9">Hemicentin-1-like</fullName>
    </submittedName>
</protein>
<feature type="region of interest" description="Disordered" evidence="4">
    <location>
        <begin position="119"/>
        <end position="207"/>
    </location>
</feature>
<gene>
    <name evidence="9" type="primary">LOC111111030</name>
</gene>
<feature type="domain" description="Ig-like" evidence="7">
    <location>
        <begin position="220"/>
        <end position="302"/>
    </location>
</feature>
<feature type="domain" description="LCCL" evidence="6">
    <location>
        <begin position="609"/>
        <end position="682"/>
    </location>
</feature>
<dbReference type="PROSITE" id="PS50820">
    <property type="entry name" value="LCCL"/>
    <property type="match status" value="1"/>
</dbReference>
<organism evidence="8 9">
    <name type="scientific">Crassostrea virginica</name>
    <name type="common">Eastern oyster</name>
    <dbReference type="NCBI Taxonomy" id="6565"/>
    <lineage>
        <taxon>Eukaryota</taxon>
        <taxon>Metazoa</taxon>
        <taxon>Spiralia</taxon>
        <taxon>Lophotrochozoa</taxon>
        <taxon>Mollusca</taxon>
        <taxon>Bivalvia</taxon>
        <taxon>Autobranchia</taxon>
        <taxon>Pteriomorphia</taxon>
        <taxon>Ostreida</taxon>
        <taxon>Ostreoidea</taxon>
        <taxon>Ostreidae</taxon>
        <taxon>Crassostrea</taxon>
    </lineage>
</organism>
<keyword evidence="5" id="KW-0812">Transmembrane</keyword>
<dbReference type="SMART" id="SM00603">
    <property type="entry name" value="LCCL"/>
    <property type="match status" value="1"/>
</dbReference>
<dbReference type="GO" id="GO:0007156">
    <property type="term" value="P:homophilic cell adhesion via plasma membrane adhesion molecules"/>
    <property type="evidence" value="ECO:0007669"/>
    <property type="project" value="TreeGrafter"/>
</dbReference>
<dbReference type="OrthoDB" id="6153675at2759"/>
<dbReference type="Proteomes" id="UP000694844">
    <property type="component" value="Chromosome 9"/>
</dbReference>
<accession>A0A8B8BJE8</accession>
<dbReference type="InterPro" id="IPR013098">
    <property type="entry name" value="Ig_I-set"/>
</dbReference>
<proteinExistence type="predicted"/>
<evidence type="ECO:0000259" key="7">
    <source>
        <dbReference type="PROSITE" id="PS50835"/>
    </source>
</evidence>
<name>A0A8B8BJE8_CRAVI</name>
<dbReference type="KEGG" id="cvn:111111030"/>
<evidence type="ECO:0000259" key="6">
    <source>
        <dbReference type="PROSITE" id="PS50820"/>
    </source>
</evidence>
<dbReference type="AlphaFoldDB" id="A0A8B8BJE8"/>
<dbReference type="InterPro" id="IPR013783">
    <property type="entry name" value="Ig-like_fold"/>
</dbReference>
<dbReference type="Pfam" id="PF01391">
    <property type="entry name" value="Collagen"/>
    <property type="match status" value="1"/>
</dbReference>
<sequence>MKGENSDERKGFPPYSQSGSFFAVFSLTVLYVFSALSGVFLYLQYREVKDLQFRVISLERERALFGFKAHGEALLTQTNSDGRSRRQLSADQYTTLLQEITQKQLDVFTARCGNATKICVPGQKGDPGQPGGRGLKGDPGLDGLAGVPGQKGEPGVSTSGSVGPPGPKGEQGPLGRLGDPGPQGQKGDRGDIGPQGPPGVKGDAPTRKQLDMCCNTLAAPKIQGSTNDILTVEHGHDVTLPCKTSGYPSADKTWSPGVDPTQHARYVQTPEGLEITNAQYLDTRMFTCTASNIFGTQEKHVYLVVIDPIQVSLTPSTLDVTASSTPSLDFLCTYKGIPPPSVQWFHVGPDGTKQNLTSQAQTGGGRSTLHISNPDALSTGDYTCNVLNTYESRSQTANVTVHSKPVITQGPGSKTVTIGETVILRCDVAGNPKATITWNFPKTGAAVPKDVQLNADGSITISHVDQFSEGDYQCTATNSFGSTSTSGHLNVIVPLDVQTHPEELPVSSETFVELRCEGSGNPTPTLTWQKVGSSPLASDPSKYIMLANGNLIITGFNTDTDTGYYICNGTNTQGTAGDYTLVYKNLGALQCNSTFSDCTTKIGVACGGQCPGNCDSTNSGVVYGYQSYTPTSPICLSGKHMGVVGRPGDTLIWTVEAGGDTFEGKQHNGITSQFSGPLAEKFTIYTKKPAIGGHITIAPIAPLGG</sequence>
<evidence type="ECO:0000256" key="3">
    <source>
        <dbReference type="ARBA" id="ARBA00023319"/>
    </source>
</evidence>
<dbReference type="Pfam" id="PF07679">
    <property type="entry name" value="I-set"/>
    <property type="match status" value="2"/>
</dbReference>
<dbReference type="Pfam" id="PF03815">
    <property type="entry name" value="LCCL"/>
    <property type="match status" value="1"/>
</dbReference>
<dbReference type="GO" id="GO:0043025">
    <property type="term" value="C:neuronal cell body"/>
    <property type="evidence" value="ECO:0007669"/>
    <property type="project" value="TreeGrafter"/>
</dbReference>
<dbReference type="RefSeq" id="XP_022303477.1">
    <property type="nucleotide sequence ID" value="XM_022447769.1"/>
</dbReference>
<dbReference type="InterPro" id="IPR003598">
    <property type="entry name" value="Ig_sub2"/>
</dbReference>
<keyword evidence="1" id="KW-0732">Signal</keyword>
<feature type="transmembrane region" description="Helical" evidence="5">
    <location>
        <begin position="21"/>
        <end position="43"/>
    </location>
</feature>
<dbReference type="GO" id="GO:0050808">
    <property type="term" value="P:synapse organization"/>
    <property type="evidence" value="ECO:0007669"/>
    <property type="project" value="TreeGrafter"/>
</dbReference>
<evidence type="ECO:0000256" key="2">
    <source>
        <dbReference type="ARBA" id="ARBA00023157"/>
    </source>
</evidence>